<dbReference type="NCBIfam" id="TIGR02258">
    <property type="entry name" value="2_5_ligase"/>
    <property type="match status" value="1"/>
</dbReference>
<sequence>MRLFVALVPPASVLDDVAVVVSDIRGRVDADVRLRQEQWRWTERAQWHLTLAFLGEVGDDVVPGLKARLARVARRSQPLHLHVRGGGGFGSARNARVLWSGVHGDVDELRRLAGSVAAAARRVGIDVPDRRYRPHLTLARLRVPADVRPVVEWLSDYTGPVWEADRLELVRSYLRAGPNGGSRYETIHAWPLGRPGSAAE</sequence>
<dbReference type="PANTHER" id="PTHR35561:SF1">
    <property type="entry name" value="RNA 2',3'-CYCLIC PHOSPHODIESTERASE"/>
    <property type="match status" value="1"/>
</dbReference>
<accession>A0A3D9V328</accession>
<comment type="function">
    <text evidence="2">Hydrolyzes RNA 2',3'-cyclic phosphodiester to an RNA 2'-phosphomonoester.</text>
</comment>
<comment type="caution">
    <text evidence="3">The sequence shown here is derived from an EMBL/GenBank/DDBJ whole genome shotgun (WGS) entry which is preliminary data.</text>
</comment>
<evidence type="ECO:0000313" key="3">
    <source>
        <dbReference type="EMBL" id="REF35899.1"/>
    </source>
</evidence>
<evidence type="ECO:0000256" key="2">
    <source>
        <dbReference type="HAMAP-Rule" id="MF_01940"/>
    </source>
</evidence>
<dbReference type="GO" id="GO:0008664">
    <property type="term" value="F:RNA 2',3'-cyclic 3'-phosphodiesterase activity"/>
    <property type="evidence" value="ECO:0007669"/>
    <property type="project" value="UniProtKB-EC"/>
</dbReference>
<feature type="active site" description="Proton acceptor" evidence="2">
    <location>
        <position position="135"/>
    </location>
</feature>
<feature type="short sequence motif" description="HXTX 2" evidence="2">
    <location>
        <begin position="135"/>
        <end position="138"/>
    </location>
</feature>
<dbReference type="SUPFAM" id="SSF55144">
    <property type="entry name" value="LigT-like"/>
    <property type="match status" value="1"/>
</dbReference>
<dbReference type="PANTHER" id="PTHR35561">
    <property type="entry name" value="RNA 2',3'-CYCLIC PHOSPHODIESTERASE"/>
    <property type="match status" value="1"/>
</dbReference>
<dbReference type="InterPro" id="IPR009097">
    <property type="entry name" value="Cyclic_Pdiesterase"/>
</dbReference>
<dbReference type="EC" id="3.1.4.58" evidence="2"/>
<gene>
    <name evidence="3" type="ORF">DFJ64_1291</name>
</gene>
<dbReference type="GO" id="GO:0004113">
    <property type="term" value="F:2',3'-cyclic-nucleotide 3'-phosphodiesterase activity"/>
    <property type="evidence" value="ECO:0007669"/>
    <property type="project" value="InterPro"/>
</dbReference>
<dbReference type="OrthoDB" id="9787070at2"/>
<comment type="catalytic activity">
    <reaction evidence="2">
        <text>a 3'-end 2',3'-cyclophospho-ribonucleotide-RNA + H2O = a 3'-end 2'-phospho-ribonucleotide-RNA + H(+)</text>
        <dbReference type="Rhea" id="RHEA:11828"/>
        <dbReference type="Rhea" id="RHEA-COMP:10464"/>
        <dbReference type="Rhea" id="RHEA-COMP:17353"/>
        <dbReference type="ChEBI" id="CHEBI:15377"/>
        <dbReference type="ChEBI" id="CHEBI:15378"/>
        <dbReference type="ChEBI" id="CHEBI:83064"/>
        <dbReference type="ChEBI" id="CHEBI:173113"/>
        <dbReference type="EC" id="3.1.4.58"/>
    </reaction>
</comment>
<reference evidence="3 4" key="1">
    <citation type="submission" date="2018-08" db="EMBL/GenBank/DDBJ databases">
        <title>Sequencing the genomes of 1000 actinobacteria strains.</title>
        <authorList>
            <person name="Klenk H.-P."/>
        </authorList>
    </citation>
    <scope>NUCLEOTIDE SEQUENCE [LARGE SCALE GENOMIC DNA]</scope>
    <source>
        <strain evidence="3 4">DSM 22891</strain>
    </source>
</reference>
<evidence type="ECO:0000256" key="1">
    <source>
        <dbReference type="ARBA" id="ARBA00022801"/>
    </source>
</evidence>
<feature type="short sequence motif" description="HXTX 1" evidence="2">
    <location>
        <begin position="48"/>
        <end position="51"/>
    </location>
</feature>
<feature type="active site" description="Proton donor" evidence="2">
    <location>
        <position position="48"/>
    </location>
</feature>
<keyword evidence="3" id="KW-0436">Ligase</keyword>
<dbReference type="Proteomes" id="UP000256485">
    <property type="component" value="Unassembled WGS sequence"/>
</dbReference>
<keyword evidence="4" id="KW-1185">Reference proteome</keyword>
<comment type="similarity">
    <text evidence="2">Belongs to the 2H phosphoesterase superfamily. ThpR family.</text>
</comment>
<evidence type="ECO:0000313" key="4">
    <source>
        <dbReference type="Proteomes" id="UP000256485"/>
    </source>
</evidence>
<organism evidence="3 4">
    <name type="scientific">Thermasporomyces composti</name>
    <dbReference type="NCBI Taxonomy" id="696763"/>
    <lineage>
        <taxon>Bacteria</taxon>
        <taxon>Bacillati</taxon>
        <taxon>Actinomycetota</taxon>
        <taxon>Actinomycetes</taxon>
        <taxon>Propionibacteriales</taxon>
        <taxon>Nocardioidaceae</taxon>
        <taxon>Thermasporomyces</taxon>
    </lineage>
</organism>
<dbReference type="EMBL" id="QTUC01000001">
    <property type="protein sequence ID" value="REF35899.1"/>
    <property type="molecule type" value="Genomic_DNA"/>
</dbReference>
<proteinExistence type="inferred from homology"/>
<protein>
    <recommendedName>
        <fullName evidence="2">RNA 2',3'-cyclic phosphodiesterase</fullName>
        <shortName evidence="2">RNA 2',3'-CPDase</shortName>
        <ecNumber evidence="2">3.1.4.58</ecNumber>
    </recommendedName>
</protein>
<dbReference type="AlphaFoldDB" id="A0A3D9V328"/>
<dbReference type="InterPro" id="IPR004175">
    <property type="entry name" value="RNA_CPDase"/>
</dbReference>
<dbReference type="GO" id="GO:0016874">
    <property type="term" value="F:ligase activity"/>
    <property type="evidence" value="ECO:0007669"/>
    <property type="project" value="UniProtKB-KW"/>
</dbReference>
<name>A0A3D9V328_THECX</name>
<keyword evidence="1 2" id="KW-0378">Hydrolase</keyword>
<dbReference type="Pfam" id="PF13563">
    <property type="entry name" value="2_5_RNA_ligase2"/>
    <property type="match status" value="1"/>
</dbReference>
<dbReference type="HAMAP" id="MF_01940">
    <property type="entry name" value="RNA_CPDase"/>
    <property type="match status" value="1"/>
</dbReference>
<dbReference type="Gene3D" id="3.90.1140.10">
    <property type="entry name" value="Cyclic phosphodiesterase"/>
    <property type="match status" value="1"/>
</dbReference>